<evidence type="ECO:0000256" key="1">
    <source>
        <dbReference type="SAM" id="MobiDB-lite"/>
    </source>
</evidence>
<reference evidence="2 3" key="1">
    <citation type="journal article" date="2023" name="Plants (Basel)">
        <title>Bridging the Gap: Combining Genomics and Transcriptomics Approaches to Understand Stylosanthes scabra, an Orphan Legume from the Brazilian Caatinga.</title>
        <authorList>
            <person name="Ferreira-Neto J.R.C."/>
            <person name="da Silva M.D."/>
            <person name="Binneck E."/>
            <person name="de Melo N.F."/>
            <person name="da Silva R.H."/>
            <person name="de Melo A.L.T.M."/>
            <person name="Pandolfi V."/>
            <person name="Bustamante F.O."/>
            <person name="Brasileiro-Vidal A.C."/>
            <person name="Benko-Iseppon A.M."/>
        </authorList>
    </citation>
    <scope>NUCLEOTIDE SEQUENCE [LARGE SCALE GENOMIC DNA]</scope>
    <source>
        <tissue evidence="2">Leaves</tissue>
    </source>
</reference>
<protein>
    <submittedName>
        <fullName evidence="2">Uncharacterized protein</fullName>
    </submittedName>
</protein>
<proteinExistence type="predicted"/>
<feature type="region of interest" description="Disordered" evidence="1">
    <location>
        <begin position="115"/>
        <end position="134"/>
    </location>
</feature>
<name>A0ABU6VRP5_9FABA</name>
<dbReference type="Proteomes" id="UP001341840">
    <property type="component" value="Unassembled WGS sequence"/>
</dbReference>
<evidence type="ECO:0000313" key="3">
    <source>
        <dbReference type="Proteomes" id="UP001341840"/>
    </source>
</evidence>
<gene>
    <name evidence="2" type="ORF">PIB30_086807</name>
</gene>
<keyword evidence="3" id="KW-1185">Reference proteome</keyword>
<sequence length="134" mass="15852">MRDVLLKRPTGNSRNLLAYPIIISRLASRYQVPEFSGDEFYQVREQDMFCPLMHEHLYRFIFLIQVSPTHRRRNWGLCVLQPDPTPPRQPLIKSRRGQQLCLSMPRRRNPRICVDRHSSAQSKQSPRLDVIQEA</sequence>
<comment type="caution">
    <text evidence="2">The sequence shown here is derived from an EMBL/GenBank/DDBJ whole genome shotgun (WGS) entry which is preliminary data.</text>
</comment>
<evidence type="ECO:0000313" key="2">
    <source>
        <dbReference type="EMBL" id="MED6176302.1"/>
    </source>
</evidence>
<organism evidence="2 3">
    <name type="scientific">Stylosanthes scabra</name>
    <dbReference type="NCBI Taxonomy" id="79078"/>
    <lineage>
        <taxon>Eukaryota</taxon>
        <taxon>Viridiplantae</taxon>
        <taxon>Streptophyta</taxon>
        <taxon>Embryophyta</taxon>
        <taxon>Tracheophyta</taxon>
        <taxon>Spermatophyta</taxon>
        <taxon>Magnoliopsida</taxon>
        <taxon>eudicotyledons</taxon>
        <taxon>Gunneridae</taxon>
        <taxon>Pentapetalae</taxon>
        <taxon>rosids</taxon>
        <taxon>fabids</taxon>
        <taxon>Fabales</taxon>
        <taxon>Fabaceae</taxon>
        <taxon>Papilionoideae</taxon>
        <taxon>50 kb inversion clade</taxon>
        <taxon>dalbergioids sensu lato</taxon>
        <taxon>Dalbergieae</taxon>
        <taxon>Pterocarpus clade</taxon>
        <taxon>Stylosanthes</taxon>
    </lineage>
</organism>
<accession>A0ABU6VRP5</accession>
<dbReference type="EMBL" id="JASCZI010152537">
    <property type="protein sequence ID" value="MED6176302.1"/>
    <property type="molecule type" value="Genomic_DNA"/>
</dbReference>